<evidence type="ECO:0000256" key="12">
    <source>
        <dbReference type="ARBA" id="ARBA00023136"/>
    </source>
</evidence>
<evidence type="ECO:0000256" key="5">
    <source>
        <dbReference type="ARBA" id="ARBA00021236"/>
    </source>
</evidence>
<gene>
    <name evidence="19" type="ORF">RFULGI_LOCUS609</name>
</gene>
<dbReference type="SUPFAM" id="SSF50978">
    <property type="entry name" value="WD40 repeat-like"/>
    <property type="match status" value="1"/>
</dbReference>
<evidence type="ECO:0000256" key="6">
    <source>
        <dbReference type="ARBA" id="ARBA00022448"/>
    </source>
</evidence>
<protein>
    <recommendedName>
        <fullName evidence="5">Protein transport protein SEC31</fullName>
    </recommendedName>
    <alternativeName>
        <fullName evidence="4">Protein transport protein sec31</fullName>
    </alternativeName>
</protein>
<evidence type="ECO:0000256" key="4">
    <source>
        <dbReference type="ARBA" id="ARBA00013507"/>
    </source>
</evidence>
<dbReference type="GO" id="GO:0070971">
    <property type="term" value="C:endoplasmic reticulum exit site"/>
    <property type="evidence" value="ECO:0007669"/>
    <property type="project" value="TreeGrafter"/>
</dbReference>
<evidence type="ECO:0000256" key="8">
    <source>
        <dbReference type="ARBA" id="ARBA00022737"/>
    </source>
</evidence>
<evidence type="ECO:0000256" key="2">
    <source>
        <dbReference type="ARBA" id="ARBA00004586"/>
    </source>
</evidence>
<dbReference type="InterPro" id="IPR015943">
    <property type="entry name" value="WD40/YVTN_repeat-like_dom_sf"/>
</dbReference>
<evidence type="ECO:0000256" key="14">
    <source>
        <dbReference type="ARBA" id="ARBA00025471"/>
    </source>
</evidence>
<comment type="subcellular location">
    <subcellularLocation>
        <location evidence="1">Cytoplasmic vesicle membrane</location>
    </subcellularLocation>
    <subcellularLocation>
        <location evidence="15">Endomembrane system</location>
        <topology evidence="15">Peripheral membrane protein</topology>
        <orientation evidence="15">Cytoplasmic side</orientation>
    </subcellularLocation>
    <subcellularLocation>
        <location evidence="2">Endoplasmic reticulum membrane</location>
    </subcellularLocation>
</comment>
<accession>A0A9N8VR47</accession>
<comment type="function">
    <text evidence="14">Component of the coat protein complex II (COPII) which promotes the formation of transport vesicles from the endoplasmic reticulum (ER). The coat has two main functions, the physical deformation of the endoplasmic reticulum membrane into vesicles and the selection of cargo molecules.</text>
</comment>
<dbReference type="PROSITE" id="PS50294">
    <property type="entry name" value="WD_REPEATS_REGION"/>
    <property type="match status" value="1"/>
</dbReference>
<dbReference type="PROSITE" id="PS00678">
    <property type="entry name" value="WD_REPEATS_1"/>
    <property type="match status" value="1"/>
</dbReference>
<feature type="compositionally biased region" description="Polar residues" evidence="17">
    <location>
        <begin position="945"/>
        <end position="958"/>
    </location>
</feature>
<dbReference type="GO" id="GO:0015031">
    <property type="term" value="P:protein transport"/>
    <property type="evidence" value="ECO:0007669"/>
    <property type="project" value="UniProtKB-KW"/>
</dbReference>
<dbReference type="Gene3D" id="1.20.940.10">
    <property type="entry name" value="Functional domain of the splicing factor Prp18"/>
    <property type="match status" value="1"/>
</dbReference>
<evidence type="ECO:0000256" key="9">
    <source>
        <dbReference type="ARBA" id="ARBA00022824"/>
    </source>
</evidence>
<dbReference type="EMBL" id="CAJVPZ010000266">
    <property type="protein sequence ID" value="CAG8459305.1"/>
    <property type="molecule type" value="Genomic_DNA"/>
</dbReference>
<dbReference type="GO" id="GO:0005198">
    <property type="term" value="F:structural molecule activity"/>
    <property type="evidence" value="ECO:0007669"/>
    <property type="project" value="TreeGrafter"/>
</dbReference>
<feature type="compositionally biased region" description="Polar residues" evidence="17">
    <location>
        <begin position="1057"/>
        <end position="1079"/>
    </location>
</feature>
<dbReference type="InterPro" id="IPR001680">
    <property type="entry name" value="WD40_rpt"/>
</dbReference>
<keyword evidence="9" id="KW-0256">Endoplasmic reticulum</keyword>
<dbReference type="InterPro" id="IPR009917">
    <property type="entry name" value="SRA1/Sec31"/>
</dbReference>
<dbReference type="Gene3D" id="2.130.10.10">
    <property type="entry name" value="YVTN repeat-like/Quinoprotein amine dehydrogenase"/>
    <property type="match status" value="1"/>
</dbReference>
<name>A0A9N8VR47_9GLOM</name>
<dbReference type="AlphaFoldDB" id="A0A9N8VR47"/>
<evidence type="ECO:0000256" key="7">
    <source>
        <dbReference type="ARBA" id="ARBA00022574"/>
    </source>
</evidence>
<dbReference type="Pfam" id="PF07304">
    <property type="entry name" value="SRA1"/>
    <property type="match status" value="1"/>
</dbReference>
<dbReference type="Gene3D" id="1.25.40.1030">
    <property type="match status" value="1"/>
</dbReference>
<proteinExistence type="inferred from homology"/>
<evidence type="ECO:0000256" key="13">
    <source>
        <dbReference type="ARBA" id="ARBA00023329"/>
    </source>
</evidence>
<keyword evidence="12" id="KW-0472">Membrane</keyword>
<keyword evidence="13" id="KW-0968">Cytoplasmic vesicle</keyword>
<dbReference type="PANTHER" id="PTHR13923">
    <property type="entry name" value="SEC31-RELATED PROTEIN"/>
    <property type="match status" value="1"/>
</dbReference>
<evidence type="ECO:0000256" key="1">
    <source>
        <dbReference type="ARBA" id="ARBA00004156"/>
    </source>
</evidence>
<evidence type="ECO:0000256" key="17">
    <source>
        <dbReference type="SAM" id="MobiDB-lite"/>
    </source>
</evidence>
<dbReference type="InterPro" id="IPR019775">
    <property type="entry name" value="WD40_repeat_CS"/>
</dbReference>
<feature type="region of interest" description="Disordered" evidence="17">
    <location>
        <begin position="983"/>
        <end position="1142"/>
    </location>
</feature>
<organism evidence="19 20">
    <name type="scientific">Racocetra fulgida</name>
    <dbReference type="NCBI Taxonomy" id="60492"/>
    <lineage>
        <taxon>Eukaryota</taxon>
        <taxon>Fungi</taxon>
        <taxon>Fungi incertae sedis</taxon>
        <taxon>Mucoromycota</taxon>
        <taxon>Glomeromycotina</taxon>
        <taxon>Glomeromycetes</taxon>
        <taxon>Diversisporales</taxon>
        <taxon>Gigasporaceae</taxon>
        <taxon>Racocetra</taxon>
    </lineage>
</organism>
<feature type="region of interest" description="Disordered" evidence="17">
    <location>
        <begin position="945"/>
        <end position="970"/>
    </location>
</feature>
<feature type="domain" description="SRA1/Sec31" evidence="18">
    <location>
        <begin position="1115"/>
        <end position="1230"/>
    </location>
</feature>
<dbReference type="GO" id="GO:0030127">
    <property type="term" value="C:COPII vesicle coat"/>
    <property type="evidence" value="ECO:0007669"/>
    <property type="project" value="TreeGrafter"/>
</dbReference>
<dbReference type="SMART" id="SM00320">
    <property type="entry name" value="WD40"/>
    <property type="match status" value="3"/>
</dbReference>
<evidence type="ECO:0000256" key="3">
    <source>
        <dbReference type="ARBA" id="ARBA00009358"/>
    </source>
</evidence>
<feature type="repeat" description="WD" evidence="16">
    <location>
        <begin position="117"/>
        <end position="159"/>
    </location>
</feature>
<feature type="compositionally biased region" description="Low complexity" evidence="17">
    <location>
        <begin position="1120"/>
        <end position="1132"/>
    </location>
</feature>
<dbReference type="Pfam" id="PF00400">
    <property type="entry name" value="WD40"/>
    <property type="match status" value="1"/>
</dbReference>
<keyword evidence="6" id="KW-0813">Transport</keyword>
<dbReference type="PANTHER" id="PTHR13923:SF11">
    <property type="entry name" value="SECRETORY 31, ISOFORM D"/>
    <property type="match status" value="1"/>
</dbReference>
<dbReference type="InterPro" id="IPR040251">
    <property type="entry name" value="SEC31-like"/>
</dbReference>
<evidence type="ECO:0000313" key="19">
    <source>
        <dbReference type="EMBL" id="CAG8459305.1"/>
    </source>
</evidence>
<feature type="compositionally biased region" description="Pro residues" evidence="17">
    <location>
        <begin position="1030"/>
        <end position="1043"/>
    </location>
</feature>
<dbReference type="GO" id="GO:0007029">
    <property type="term" value="P:endoplasmic reticulum organization"/>
    <property type="evidence" value="ECO:0007669"/>
    <property type="project" value="TreeGrafter"/>
</dbReference>
<evidence type="ECO:0000256" key="11">
    <source>
        <dbReference type="ARBA" id="ARBA00022927"/>
    </source>
</evidence>
<feature type="compositionally biased region" description="Low complexity" evidence="17">
    <location>
        <begin position="1089"/>
        <end position="1105"/>
    </location>
</feature>
<keyword evidence="8" id="KW-0677">Repeat</keyword>
<comment type="caution">
    <text evidence="19">The sequence shown here is derived from an EMBL/GenBank/DDBJ whole genome shotgun (WGS) entry which is preliminary data.</text>
</comment>
<evidence type="ECO:0000259" key="18">
    <source>
        <dbReference type="Pfam" id="PF07304"/>
    </source>
</evidence>
<reference evidence="19" key="1">
    <citation type="submission" date="2021-06" db="EMBL/GenBank/DDBJ databases">
        <authorList>
            <person name="Kallberg Y."/>
            <person name="Tangrot J."/>
            <person name="Rosling A."/>
        </authorList>
    </citation>
    <scope>NUCLEOTIDE SEQUENCE</scope>
    <source>
        <strain evidence="19">IN212</strain>
    </source>
</reference>
<dbReference type="Proteomes" id="UP000789396">
    <property type="component" value="Unassembled WGS sequence"/>
</dbReference>
<evidence type="ECO:0000256" key="10">
    <source>
        <dbReference type="ARBA" id="ARBA00022892"/>
    </source>
</evidence>
<comment type="similarity">
    <text evidence="3">Belongs to the WD repeat SEC31 family.</text>
</comment>
<dbReference type="PROSITE" id="PS50082">
    <property type="entry name" value="WD_REPEATS_2"/>
    <property type="match status" value="1"/>
</dbReference>
<dbReference type="OrthoDB" id="542917at2759"/>
<keyword evidence="10" id="KW-0931">ER-Golgi transport</keyword>
<evidence type="ECO:0000313" key="20">
    <source>
        <dbReference type="Proteomes" id="UP000789396"/>
    </source>
</evidence>
<dbReference type="GO" id="GO:0090110">
    <property type="term" value="P:COPII-coated vesicle cargo loading"/>
    <property type="evidence" value="ECO:0007669"/>
    <property type="project" value="TreeGrafter"/>
</dbReference>
<evidence type="ECO:0000256" key="15">
    <source>
        <dbReference type="ARBA" id="ARBA00029433"/>
    </source>
</evidence>
<sequence>MKLKEIPRTATFAWSPGQHLPIIATGTVAGALDASFSSTTELELFHIDIHSSDTAVELQPSAVVTSNARFDRLVWGNAIDKTYGIIAGGLENGELDLWDPEIILESGNAEKALLLRNTAHSGNVRGLQFNPIQNNLLASAATNGEIFIWDLAKPDKPYTPGTKSPKMEEITHLAWNNQVQHILATSSTTGYTLIWDLKNKREVMHLSYTGAAAHLAGGYGMGSMNMASGLGVGRRGITAVAWNPDMATQIITASEDDNNPVIVIWDVRNAHAPEKISVHSLQSSQDKSVQANVHDNDDPFAPIASAHQPSLTLKQPPKWLRRPVGVMFGFGGKLVSFCDKASTGAAPNKHVVTISTVVTEPEVVQRSIELESSVEEKSLGIFCERRVKAAANEFESENWKVLHTMFNENAREQLVKHLGFSKDDVVSQISTAIKAMNLKGTSNEESKQSEINNIHDILRQDNTTEPVGVVSLPSSPIDVKSDAEQGHDEQFVTKSDNMDELFSGPTDPSGPSDASNFFSSGNIPDAFPVQSGNINIGSFKIYPAQESDVDKLITRSIVLGDFESAVDLCLKADRLSDAILLAGCGGQELLQRTRKTYFERRASTIPYLRLLQSIVSGDLSDIVFNADLSEWQEIVVVLCTFARPEEFGGLCNALGQRLEQEYHKFIGPTSTEEMKSRGLEYRKNAVLCFLAAGNLENVASIWIAEQENEEKQYETVQDNQDGSKCTGLKYSYHAKTLQSLIEKVTIFRKAIDYVDASVVQNLDSSTSESNQQYKLYALYDKYADYAEILVSQGRLTTALKYLNLIPVEYKTATLDQNNSLAVIRERLYNSGVDVGSIKAPSFPFSQVHIGEDGEINQTVVGSDATFPPQVDPNVTQAAYQQSAAQQTYYNQYTYNQQPVVPNVPYQPQQQAQQVQQTAYNQYVPPTYNPPLQNPTGYPYQQNFTGYNRPYSESNNNLIPQPPMPNTLVQNENVPPAEVLGAQKNVQNWNDPPVVPPPQTDRRAVQAQVNKPSPIVSPFPTSTYPAQQKVHPPPQHFAAPPQPNIPTGLPPLQANPAAPTTASYQPIQSMQPQAGVTSSLYPPPPPPNPNVQQQPSTQRPSQPTQSYYAPNQPTSTPNRIPTPSKTPTPSNKHPPGDRTHIPATQKPIFIILSNELLRARQHSPNTQKKLLDDTEKRLNILFDALNNEEVSPSVIESLLTLVRDLESRNFPSAINIQVQLMTTKMDECAKW</sequence>
<keyword evidence="20" id="KW-1185">Reference proteome</keyword>
<keyword evidence="11" id="KW-0653">Protein transport</keyword>
<feature type="compositionally biased region" description="Polar residues" evidence="17">
    <location>
        <begin position="1106"/>
        <end position="1118"/>
    </location>
</feature>
<dbReference type="InterPro" id="IPR036322">
    <property type="entry name" value="WD40_repeat_dom_sf"/>
</dbReference>
<keyword evidence="7 16" id="KW-0853">WD repeat</keyword>
<evidence type="ECO:0000256" key="16">
    <source>
        <dbReference type="PROSITE-ProRule" id="PRU00221"/>
    </source>
</evidence>